<evidence type="ECO:0000256" key="11">
    <source>
        <dbReference type="ARBA" id="ARBA00023317"/>
    </source>
</evidence>
<feature type="binding site" evidence="12">
    <location>
        <position position="319"/>
    </location>
    <ligand>
        <name>S-methyl-5'-thioadenosine</name>
        <dbReference type="ChEBI" id="CHEBI:17509"/>
    </ligand>
</feature>
<evidence type="ECO:0000256" key="10">
    <source>
        <dbReference type="ARBA" id="ARBA00023270"/>
    </source>
</evidence>
<dbReference type="InterPro" id="IPR016067">
    <property type="entry name" value="S-AdoMet_deCO2ase_core"/>
</dbReference>
<dbReference type="InterPro" id="IPR001045">
    <property type="entry name" value="Spermi_synthase"/>
</dbReference>
<keyword evidence="10 13" id="KW-0704">Schiff base</keyword>
<feature type="active site" description="Schiff-base intermediate with substrate; via pyruvic acid" evidence="13">
    <location>
        <position position="99"/>
    </location>
</feature>
<feature type="binding site" evidence="12">
    <location>
        <position position="211"/>
    </location>
    <ligand>
        <name>spermidine</name>
        <dbReference type="ChEBI" id="CHEBI:57834"/>
    </ligand>
</feature>
<protein>
    <recommendedName>
        <fullName evidence="13">S-adenosylmethionine decarboxylase proenzyme</fullName>
        <shortName evidence="13">AdoMetDC</shortName>
        <shortName evidence="13">SAMDC</shortName>
        <ecNumber evidence="13">4.1.1.50</ecNumber>
    </recommendedName>
    <component>
        <recommendedName>
            <fullName evidence="13">S-adenosylmethionine decarboxylase beta chain</fullName>
        </recommendedName>
    </component>
    <component>
        <recommendedName>
            <fullName evidence="13">S-adenosylmethionine decarboxylase alpha chain</fullName>
        </recommendedName>
    </component>
</protein>
<keyword evidence="2 12" id="KW-0808">Transferase</keyword>
<dbReference type="PANTHER" id="PTHR33866:SF2">
    <property type="entry name" value="S-ADENOSYLMETHIONINE DECARBOXYLASE PROENZYME"/>
    <property type="match status" value="1"/>
</dbReference>
<comment type="catalytic activity">
    <reaction evidence="12">
        <text>S-adenosyl 3-(methylsulfanyl)propylamine + putrescine = S-methyl-5'-thioadenosine + spermidine + H(+)</text>
        <dbReference type="Rhea" id="RHEA:12721"/>
        <dbReference type="ChEBI" id="CHEBI:15378"/>
        <dbReference type="ChEBI" id="CHEBI:17509"/>
        <dbReference type="ChEBI" id="CHEBI:57443"/>
        <dbReference type="ChEBI" id="CHEBI:57834"/>
        <dbReference type="ChEBI" id="CHEBI:326268"/>
        <dbReference type="EC" id="2.5.1.16"/>
    </reaction>
</comment>
<dbReference type="SUPFAM" id="SSF56276">
    <property type="entry name" value="S-adenosylmethionine decarboxylase"/>
    <property type="match status" value="1"/>
</dbReference>
<feature type="binding site" evidence="12">
    <location>
        <position position="254"/>
    </location>
    <ligand>
        <name>S-methyl-5'-thioadenosine</name>
        <dbReference type="ChEBI" id="CHEBI:17509"/>
    </ligand>
</feature>
<feature type="active site" description="Proton donor; for catalytic activity" evidence="13">
    <location>
        <position position="119"/>
    </location>
</feature>
<evidence type="ECO:0000256" key="2">
    <source>
        <dbReference type="ARBA" id="ARBA00022679"/>
    </source>
</evidence>
<evidence type="ECO:0000259" key="16">
    <source>
        <dbReference type="PROSITE" id="PS51006"/>
    </source>
</evidence>
<comment type="subunit">
    <text evidence="12">Homodimer or homotetramer.</text>
</comment>
<feature type="domain" description="PABS" evidence="16">
    <location>
        <begin position="152"/>
        <end position="395"/>
    </location>
</feature>
<organism evidence="17 18">
    <name type="scientific">Pseudonocardia saturnea</name>
    <dbReference type="NCBI Taxonomy" id="33909"/>
    <lineage>
        <taxon>Bacteria</taxon>
        <taxon>Bacillati</taxon>
        <taxon>Actinomycetota</taxon>
        <taxon>Actinomycetes</taxon>
        <taxon>Pseudonocardiales</taxon>
        <taxon>Pseudonocardiaceae</taxon>
        <taxon>Pseudonocardia</taxon>
    </lineage>
</organism>
<proteinExistence type="inferred from homology"/>
<dbReference type="InterPro" id="IPR003826">
    <property type="entry name" value="AdoMetDC_fam_prok"/>
</dbReference>
<dbReference type="Pfam" id="PF01564">
    <property type="entry name" value="Spermine_synth"/>
    <property type="match status" value="1"/>
</dbReference>
<keyword evidence="4 13" id="KW-0210">Decarboxylase</keyword>
<comment type="caution">
    <text evidence="12">Lacks conserved residue(s) required for the propagation of feature annotation.</text>
</comment>
<sequence>MSLSTSLTPPVPSTAAGELHPSAVLDGSGDPALPSTSSPVGRHVLAELGGIAPAVLDDVDRLRSDLAAALTESGAQVRQIVTERFEPQGATVVAVLAESHASIHTWPEHGGMHVDVFTCGESADPVAAVRRLAERVGATDTALQVVDRGGAPRTITEPIAAGLTRRWELGRVHHVAHTGFQKVVVADTAHGVTLFCDDERQSTEHTQLTYHEALFWPGALLARKLERVLIVGSSEGVASELAVAAGATRVDHVDIDTEAVRICAEHLPYGYTPESLAAAERGAGPVHLTYGDGRRFVLDSTEQWDLILVDLPDERPDEPEAQINRLYEESFVQACADRLTAGGVLVFQAGSPAVWRDATLRSAWQRFHTVFGATGGRGVYIGCEEHEWAFLAGVREHMADPGEVAATRLAQMPARPELWDEVSLRHRLVAPLSLRRTTG</sequence>
<dbReference type="RefSeq" id="WP_232021600.1">
    <property type="nucleotide sequence ID" value="NZ_BJNH01000013.1"/>
</dbReference>
<dbReference type="NCBIfam" id="TIGR03330">
    <property type="entry name" value="SAM_DCase_Bsu"/>
    <property type="match status" value="1"/>
</dbReference>
<dbReference type="HAMAP" id="MF_00198">
    <property type="entry name" value="Spermidine_synth"/>
    <property type="match status" value="1"/>
</dbReference>
<feature type="binding site" evidence="12">
    <location>
        <position position="235"/>
    </location>
    <ligand>
        <name>spermidine</name>
        <dbReference type="ChEBI" id="CHEBI:57834"/>
    </ligand>
</feature>
<comment type="similarity">
    <text evidence="1 12">Belongs to the spermidine/spermine synthase family.</text>
</comment>
<comment type="similarity">
    <text evidence="13">Belongs to the prokaryotic AdoMetDC family. Type 1 subfamily.</text>
</comment>
<gene>
    <name evidence="13" type="primary">speH</name>
    <name evidence="12" type="synonym">speE</name>
    <name evidence="17" type="ORF">PSA01_11470</name>
</gene>
<dbReference type="PROSITE" id="PS51006">
    <property type="entry name" value="PABS_2"/>
    <property type="match status" value="1"/>
</dbReference>
<feature type="active site" description="Proton acceptor" evidence="12 14">
    <location>
        <position position="310"/>
    </location>
</feature>
<feature type="chain" id="PRO_5044905441" description="S-adenosylmethionine decarboxylase beta chain" evidence="13">
    <location>
        <begin position="1"/>
        <end position="98"/>
    </location>
</feature>
<feature type="binding site" evidence="12">
    <location>
        <position position="181"/>
    </location>
    <ligand>
        <name>S-methyl-5'-thioadenosine</name>
        <dbReference type="ChEBI" id="CHEBI:17509"/>
    </ligand>
</feature>
<accession>A0ABQ0RUI8</accession>
<evidence type="ECO:0000256" key="14">
    <source>
        <dbReference type="PROSITE-ProRule" id="PRU00354"/>
    </source>
</evidence>
<comment type="subunit">
    <text evidence="13">Heterotetramer of two alpha and two beta chains arranged as a dimer of alpha/beta heterodimers.</text>
</comment>
<dbReference type="Proteomes" id="UP000320693">
    <property type="component" value="Unassembled WGS sequence"/>
</dbReference>
<evidence type="ECO:0000256" key="1">
    <source>
        <dbReference type="ARBA" id="ARBA00007867"/>
    </source>
</evidence>
<dbReference type="SUPFAM" id="SSF53335">
    <property type="entry name" value="S-adenosyl-L-methionine-dependent methyltransferases"/>
    <property type="match status" value="1"/>
</dbReference>
<comment type="pathway">
    <text evidence="12">Amine and polyamine biosynthesis; spermidine biosynthesis; spermidine from putrescine: step 1/1.</text>
</comment>
<dbReference type="Gene3D" id="3.40.50.150">
    <property type="entry name" value="Vaccinia Virus protein VP39"/>
    <property type="match status" value="1"/>
</dbReference>
<comment type="catalytic activity">
    <reaction evidence="13">
        <text>S-adenosyl-L-methionine + H(+) = S-adenosyl 3-(methylsulfanyl)propylamine + CO2</text>
        <dbReference type="Rhea" id="RHEA:15981"/>
        <dbReference type="ChEBI" id="CHEBI:15378"/>
        <dbReference type="ChEBI" id="CHEBI:16526"/>
        <dbReference type="ChEBI" id="CHEBI:57443"/>
        <dbReference type="ChEBI" id="CHEBI:59789"/>
        <dbReference type="EC" id="4.1.1.50"/>
    </reaction>
</comment>
<dbReference type="InterPro" id="IPR017716">
    <property type="entry name" value="S-AdoMet_deCOase_pro-enz"/>
</dbReference>
<evidence type="ECO:0000256" key="9">
    <source>
        <dbReference type="ARBA" id="ARBA00023239"/>
    </source>
</evidence>
<dbReference type="EC" id="4.1.1.50" evidence="13"/>
<keyword evidence="3 13" id="KW-0949">S-adenosyl-L-methionine</keyword>
<comment type="caution">
    <text evidence="17">The sequence shown here is derived from an EMBL/GenBank/DDBJ whole genome shotgun (WGS) entry which is preliminary data.</text>
</comment>
<evidence type="ECO:0000256" key="12">
    <source>
        <dbReference type="HAMAP-Rule" id="MF_00198"/>
    </source>
</evidence>
<feature type="active site" description="Proton acceptor; for processing activity" evidence="13">
    <location>
        <position position="104"/>
    </location>
</feature>
<evidence type="ECO:0000256" key="13">
    <source>
        <dbReference type="HAMAP-Rule" id="MF_00464"/>
    </source>
</evidence>
<comment type="PTM">
    <text evidence="13">Is synthesized initially as an inactive proenzyme. Formation of the active enzyme involves a self-maturation process in which the active site pyruvoyl group is generated from an internal serine residue via an autocatalytic post-translational modification. Two non-identical subunits are generated from the proenzyme in this reaction, and the pyruvate is formed at the N-terminus of the alpha chain, which is derived from the carboxyl end of the proenzyme. The post-translation cleavage follows an unusual pathway, termed non-hydrolytic serinolysis, in which the side chain hydroxyl group of the serine supplies its oxygen atom to form the C-terminus of the beta chain, while the remainder of the serine residue undergoes an oxidative deamination to produce ammonia and the pyruvoyl group blocking the N-terminus of the alpha chain.</text>
</comment>
<feature type="modified residue" description="Pyruvic acid (Ser); by autocatalysis" evidence="13">
    <location>
        <position position="99"/>
    </location>
</feature>
<keyword evidence="6 13" id="KW-0745">Spermidine biosynthesis</keyword>
<evidence type="ECO:0000313" key="17">
    <source>
        <dbReference type="EMBL" id="GEC24118.1"/>
    </source>
</evidence>
<feature type="region of interest" description="Disordered" evidence="15">
    <location>
        <begin position="1"/>
        <end position="38"/>
    </location>
</feature>
<dbReference type="InterPro" id="IPR030374">
    <property type="entry name" value="PABS"/>
</dbReference>
<evidence type="ECO:0000256" key="7">
    <source>
        <dbReference type="ARBA" id="ARBA00023115"/>
    </source>
</evidence>
<evidence type="ECO:0000256" key="15">
    <source>
        <dbReference type="SAM" id="MobiDB-lite"/>
    </source>
</evidence>
<evidence type="ECO:0000256" key="4">
    <source>
        <dbReference type="ARBA" id="ARBA00022793"/>
    </source>
</evidence>
<keyword evidence="7 13" id="KW-0620">Polyamine biosynthesis</keyword>
<keyword evidence="8 13" id="KW-0865">Zymogen</keyword>
<dbReference type="InterPro" id="IPR029063">
    <property type="entry name" value="SAM-dependent_MTases_sf"/>
</dbReference>
<dbReference type="HAMAP" id="MF_00464">
    <property type="entry name" value="AdoMetDC_1"/>
    <property type="match status" value="1"/>
</dbReference>
<feature type="chain" id="PRO_5044905440" description="S-adenosylmethionine decarboxylase alpha chain" evidence="13">
    <location>
        <begin position="99"/>
        <end position="439"/>
    </location>
</feature>
<comment type="function">
    <text evidence="12">Catalyzes the irreversible transfer of a propylamine group from the amino donor S-adenosylmethioninamine (decarboxy-AdoMet) to putrescine (1,4-diaminobutane) to yield spermidine.</text>
</comment>
<dbReference type="EMBL" id="BJNH01000013">
    <property type="protein sequence ID" value="GEC24118.1"/>
    <property type="molecule type" value="Genomic_DNA"/>
</dbReference>
<evidence type="ECO:0000256" key="3">
    <source>
        <dbReference type="ARBA" id="ARBA00022691"/>
    </source>
</evidence>
<evidence type="ECO:0000256" key="6">
    <source>
        <dbReference type="ARBA" id="ARBA00023066"/>
    </source>
</evidence>
<comment type="pathway">
    <text evidence="13">Amine and polyamine biosynthesis; S-adenosylmethioninamine biosynthesis; S-adenosylmethioninamine from S-adenosyl-L-methionine: step 1/1.</text>
</comment>
<evidence type="ECO:0000313" key="18">
    <source>
        <dbReference type="Proteomes" id="UP000320693"/>
    </source>
</evidence>
<dbReference type="Pfam" id="PF02675">
    <property type="entry name" value="AdoMet_dc"/>
    <property type="match status" value="1"/>
</dbReference>
<evidence type="ECO:0000256" key="8">
    <source>
        <dbReference type="ARBA" id="ARBA00023145"/>
    </source>
</evidence>
<dbReference type="Gene3D" id="3.60.90.10">
    <property type="entry name" value="S-adenosylmethionine decarboxylase"/>
    <property type="match status" value="1"/>
</dbReference>
<dbReference type="CDD" id="cd02440">
    <property type="entry name" value="AdoMet_MTases"/>
    <property type="match status" value="1"/>
</dbReference>
<feature type="binding site" evidence="12">
    <location>
        <begin position="292"/>
        <end position="293"/>
    </location>
    <ligand>
        <name>S-methyl-5'-thioadenosine</name>
        <dbReference type="ChEBI" id="CHEBI:17509"/>
    </ligand>
</feature>
<name>A0ABQ0RUI8_9PSEU</name>
<dbReference type="PANTHER" id="PTHR33866">
    <property type="entry name" value="S-ADENOSYLMETHIONINE DECARBOXYLASE PROENZYME"/>
    <property type="match status" value="1"/>
</dbReference>
<keyword evidence="5 13" id="KW-0068">Autocatalytic cleavage</keyword>
<comment type="function">
    <text evidence="13">Catalyzes the decarboxylation of S-adenosylmethionine to S-adenosylmethioninamine (dcAdoMet), the propylamine donor required for the synthesis of the polyamines spermine and spermidine from the diamine putrescine.</text>
</comment>
<keyword evidence="18" id="KW-1185">Reference proteome</keyword>
<keyword evidence="11 13" id="KW-0670">Pyruvate</keyword>
<keyword evidence="9 13" id="KW-0456">Lyase</keyword>
<evidence type="ECO:0000256" key="5">
    <source>
        <dbReference type="ARBA" id="ARBA00022813"/>
    </source>
</evidence>
<feature type="site" description="Cleavage (non-hydrolytic); by autolysis" evidence="13">
    <location>
        <begin position="98"/>
        <end position="99"/>
    </location>
</feature>
<reference evidence="17 18" key="1">
    <citation type="submission" date="2019-06" db="EMBL/GenBank/DDBJ databases">
        <title>Whole genome shotgun sequence of Pseudonocardia saturnea NBRC 14499.</title>
        <authorList>
            <person name="Hosoyama A."/>
            <person name="Uohara A."/>
            <person name="Ohji S."/>
            <person name="Ichikawa N."/>
        </authorList>
    </citation>
    <scope>NUCLEOTIDE SEQUENCE [LARGE SCALE GENOMIC DNA]</scope>
    <source>
        <strain evidence="17 18">NBRC 14499</strain>
    </source>
</reference>
<comment type="cofactor">
    <cofactor evidence="13">
        <name>pyruvate</name>
        <dbReference type="ChEBI" id="CHEBI:15361"/>
    </cofactor>
    <text evidence="13">Binds 1 pyruvoyl group covalently per subunit.</text>
</comment>